<reference evidence="8 9" key="1">
    <citation type="submission" date="2019-07" db="EMBL/GenBank/DDBJ databases">
        <authorList>
            <person name="Huq M.A."/>
        </authorList>
    </citation>
    <scope>NUCLEOTIDE SEQUENCE [LARGE SCALE GENOMIC DNA]</scope>
    <source>
        <strain evidence="8 9">MAH-19</strain>
    </source>
</reference>
<dbReference type="InterPro" id="IPR029062">
    <property type="entry name" value="Class_I_gatase-like"/>
</dbReference>
<evidence type="ECO:0000313" key="9">
    <source>
        <dbReference type="Proteomes" id="UP000318733"/>
    </source>
</evidence>
<dbReference type="InterPro" id="IPR028871">
    <property type="entry name" value="BlueCu_1_BS"/>
</dbReference>
<proteinExistence type="predicted"/>
<dbReference type="InterPro" id="IPR000923">
    <property type="entry name" value="BlueCu_1"/>
</dbReference>
<dbReference type="NCBIfam" id="TIGR02604">
    <property type="entry name" value="Piru_Ver_Nterm"/>
    <property type="match status" value="1"/>
</dbReference>
<dbReference type="Pfam" id="PF23500">
    <property type="entry name" value="DUF7133"/>
    <property type="match status" value="1"/>
</dbReference>
<evidence type="ECO:0000256" key="3">
    <source>
        <dbReference type="ARBA" id="ARBA00022982"/>
    </source>
</evidence>
<dbReference type="PROSITE" id="PS00196">
    <property type="entry name" value="COPPER_BLUE"/>
    <property type="match status" value="1"/>
</dbReference>
<dbReference type="Proteomes" id="UP000318733">
    <property type="component" value="Unassembled WGS sequence"/>
</dbReference>
<dbReference type="InterPro" id="IPR011042">
    <property type="entry name" value="6-blade_b-propeller_TolB-like"/>
</dbReference>
<accession>A0A556MVA2</accession>
<dbReference type="InterPro" id="IPR011041">
    <property type="entry name" value="Quinoprot_gluc/sorb_DH_b-prop"/>
</dbReference>
<comment type="caution">
    <text evidence="8">The sequence shown here is derived from an EMBL/GenBank/DDBJ whole genome shotgun (WGS) entry which is preliminary data.</text>
</comment>
<dbReference type="SUPFAM" id="SSF52317">
    <property type="entry name" value="Class I glutamine amidotransferase-like"/>
    <property type="match status" value="1"/>
</dbReference>
<dbReference type="Gene3D" id="1.25.10.10">
    <property type="entry name" value="Leucine-rich Repeat Variant"/>
    <property type="match status" value="1"/>
</dbReference>
<name>A0A556MVA2_9SPHI</name>
<dbReference type="InterPro" id="IPR029010">
    <property type="entry name" value="ThuA-like"/>
</dbReference>
<dbReference type="Pfam" id="PF06283">
    <property type="entry name" value="ThuA"/>
    <property type="match status" value="1"/>
</dbReference>
<feature type="domain" description="ThuA-like" evidence="6">
    <location>
        <begin position="34"/>
        <end position="230"/>
    </location>
</feature>
<evidence type="ECO:0000259" key="6">
    <source>
        <dbReference type="Pfam" id="PF06283"/>
    </source>
</evidence>
<dbReference type="SUPFAM" id="SSF48371">
    <property type="entry name" value="ARM repeat"/>
    <property type="match status" value="1"/>
</dbReference>
<dbReference type="SUPFAM" id="SSF49503">
    <property type="entry name" value="Cupredoxins"/>
    <property type="match status" value="1"/>
</dbReference>
<gene>
    <name evidence="8" type="ORF">FO440_05990</name>
</gene>
<dbReference type="PANTHER" id="PTHR33546">
    <property type="entry name" value="LARGE, MULTIFUNCTIONAL SECRETED PROTEIN-RELATED"/>
    <property type="match status" value="1"/>
</dbReference>
<dbReference type="Pfam" id="PF00127">
    <property type="entry name" value="Copper-bind"/>
    <property type="match status" value="1"/>
</dbReference>
<feature type="domain" description="DUF7133" evidence="7">
    <location>
        <begin position="271"/>
        <end position="647"/>
    </location>
</feature>
<evidence type="ECO:0000259" key="7">
    <source>
        <dbReference type="Pfam" id="PF23500"/>
    </source>
</evidence>
<dbReference type="InterPro" id="IPR013428">
    <property type="entry name" value="Membrane-bound_put_N"/>
</dbReference>
<organism evidence="8 9">
    <name type="scientific">Mucilaginibacter corticis</name>
    <dbReference type="NCBI Taxonomy" id="2597670"/>
    <lineage>
        <taxon>Bacteria</taxon>
        <taxon>Pseudomonadati</taxon>
        <taxon>Bacteroidota</taxon>
        <taxon>Sphingobacteriia</taxon>
        <taxon>Sphingobacteriales</taxon>
        <taxon>Sphingobacteriaceae</taxon>
        <taxon>Mucilaginibacter</taxon>
    </lineage>
</organism>
<evidence type="ECO:0000259" key="5">
    <source>
        <dbReference type="Pfam" id="PF00127"/>
    </source>
</evidence>
<keyword evidence="4" id="KW-0186">Copper</keyword>
<dbReference type="EMBL" id="VLPK01000001">
    <property type="protein sequence ID" value="TSJ43738.1"/>
    <property type="molecule type" value="Genomic_DNA"/>
</dbReference>
<dbReference type="InterPro" id="IPR016024">
    <property type="entry name" value="ARM-type_fold"/>
</dbReference>
<dbReference type="InterPro" id="IPR008972">
    <property type="entry name" value="Cupredoxin"/>
</dbReference>
<evidence type="ECO:0000313" key="8">
    <source>
        <dbReference type="EMBL" id="TSJ43738.1"/>
    </source>
</evidence>
<dbReference type="Gene3D" id="3.40.50.880">
    <property type="match status" value="1"/>
</dbReference>
<feature type="domain" description="Blue (type 1) copper" evidence="5">
    <location>
        <begin position="857"/>
        <end position="977"/>
    </location>
</feature>
<sequence>MKKYIVLVAICLAALVSIKGTFIKNDPPRRLEILFLGHTATHHLSDKFAEIVQQSFFKDGINITYTTNPDDLNETTLAKYDGLMVYANYDTISKSQEKALLQFVKSGKGFIPVHCASYCFRNSDEVVKMIGGQFSTHKTDTFTMVVVDKKHPIMKGVNAFNTWDETYVHTKINKDIHVITERVEGAHHEPYTWTNNYGKGRVFYTAYGHDEHTWKNPDFLKMLENGVVWAVGKKAEKNLDKLQKPNPAYTVADIPNYENRNPAPKLQAPLSPAESQLLTQIPVGFKMQLFAAEPDIEKPIAMAWDERGRLWVLETIDYPNTVRENKNEGQDRIKICEDTNGDGKADKFTIFADHLNIPTSIVFARGGVIISQAPDFLFLKDTDGDDKADVREKIITGWGTFDTHAGPSNLKYGLDNKIWGTVGYSGFRGTIGDKKFDFNQAVYRFTPDGKNLEHLGSTSNNTWGLGFSENFDVFISTANNSHSDYLGIPLPYLQRLAMPGMESVKKIDGHYGMHVVTKNLRQVDVHDGFTAAAGHNLYTARNFPEEYWNKIGFVNEPTGRVVHRAVLEPDGSGFREKDGWNFLASADEWMGPVQSEVGPDGALWVCDWYNFIIQHNPTPKGFENGKGNAYINPLRDRTHGRIYRIVYDGAKPSAITKLDKNKPDELLAGLKSDNMFWRITAQRLIVEGGYKQLAPQLFDLVLNTSVDAIGINAPAIHALWTLNGLGLLNGSNEKALTVAEGALSHPSAGVRKAALQVLPLTARSMAAIQKAGLLTDANLNTRLAAFLTVADMPANDEMGQFLSAAQKVPQNANDYWLSRAIPIAMATHVKGFEEETKNANLAAIERANISNAKVDQTVKIAVVQNAMKYDTKTFTVKAGSMVEVDFSNPDFMQHNFLILKKGSLDKVGAAADKLAQDPKGIEQNYIPKIPEVLFSTTLVEPQKSFKLKFRVPADAGDYPFICSFPGHWRIMNGIMKVIK</sequence>
<keyword evidence="1" id="KW-0813">Transport</keyword>
<dbReference type="InterPro" id="IPR011989">
    <property type="entry name" value="ARM-like"/>
</dbReference>
<dbReference type="GO" id="GO:0005507">
    <property type="term" value="F:copper ion binding"/>
    <property type="evidence" value="ECO:0007669"/>
    <property type="project" value="InterPro"/>
</dbReference>
<dbReference type="RefSeq" id="WP_144247304.1">
    <property type="nucleotide sequence ID" value="NZ_VLPK01000001.1"/>
</dbReference>
<dbReference type="OrthoDB" id="9811395at2"/>
<dbReference type="AlphaFoldDB" id="A0A556MVA2"/>
<keyword evidence="9" id="KW-1185">Reference proteome</keyword>
<keyword evidence="2" id="KW-0479">Metal-binding</keyword>
<dbReference type="PANTHER" id="PTHR33546:SF1">
    <property type="entry name" value="LARGE, MULTIFUNCTIONAL SECRETED PROTEIN"/>
    <property type="match status" value="1"/>
</dbReference>
<dbReference type="GO" id="GO:0009055">
    <property type="term" value="F:electron transfer activity"/>
    <property type="evidence" value="ECO:0007669"/>
    <property type="project" value="InterPro"/>
</dbReference>
<dbReference type="Gene3D" id="2.120.10.30">
    <property type="entry name" value="TolB, C-terminal domain"/>
    <property type="match status" value="1"/>
</dbReference>
<dbReference type="CDD" id="cd04233">
    <property type="entry name" value="Auracyanin"/>
    <property type="match status" value="1"/>
</dbReference>
<evidence type="ECO:0000256" key="2">
    <source>
        <dbReference type="ARBA" id="ARBA00022723"/>
    </source>
</evidence>
<dbReference type="Gene3D" id="2.60.40.420">
    <property type="entry name" value="Cupredoxins - blue copper proteins"/>
    <property type="match status" value="1"/>
</dbReference>
<dbReference type="SUPFAM" id="SSF50952">
    <property type="entry name" value="Soluble quinoprotein glucose dehydrogenase"/>
    <property type="match status" value="1"/>
</dbReference>
<evidence type="ECO:0000256" key="4">
    <source>
        <dbReference type="ARBA" id="ARBA00023008"/>
    </source>
</evidence>
<keyword evidence="3" id="KW-0249">Electron transport</keyword>
<evidence type="ECO:0000256" key="1">
    <source>
        <dbReference type="ARBA" id="ARBA00022448"/>
    </source>
</evidence>
<dbReference type="InterPro" id="IPR055557">
    <property type="entry name" value="DUF7133"/>
</dbReference>
<protein>
    <submittedName>
        <fullName evidence="8">Dehydrogenase</fullName>
    </submittedName>
</protein>